<accession>A0ACB8SIB4</accession>
<dbReference type="Proteomes" id="UP000814140">
    <property type="component" value="Unassembled WGS sequence"/>
</dbReference>
<reference evidence="1" key="1">
    <citation type="submission" date="2021-03" db="EMBL/GenBank/DDBJ databases">
        <authorList>
            <consortium name="DOE Joint Genome Institute"/>
            <person name="Ahrendt S."/>
            <person name="Looney B.P."/>
            <person name="Miyauchi S."/>
            <person name="Morin E."/>
            <person name="Drula E."/>
            <person name="Courty P.E."/>
            <person name="Chicoki N."/>
            <person name="Fauchery L."/>
            <person name="Kohler A."/>
            <person name="Kuo A."/>
            <person name="Labutti K."/>
            <person name="Pangilinan J."/>
            <person name="Lipzen A."/>
            <person name="Riley R."/>
            <person name="Andreopoulos W."/>
            <person name="He G."/>
            <person name="Johnson J."/>
            <person name="Barry K.W."/>
            <person name="Grigoriev I.V."/>
            <person name="Nagy L."/>
            <person name="Hibbett D."/>
            <person name="Henrissat B."/>
            <person name="Matheny P.B."/>
            <person name="Labbe J."/>
            <person name="Martin F."/>
        </authorList>
    </citation>
    <scope>NUCLEOTIDE SEQUENCE</scope>
    <source>
        <strain evidence="1">HHB10654</strain>
    </source>
</reference>
<dbReference type="EMBL" id="MU277285">
    <property type="protein sequence ID" value="KAI0055613.1"/>
    <property type="molecule type" value="Genomic_DNA"/>
</dbReference>
<sequence length="604" mass="67795">MDLMISDGGKGMEAETDRSDGSDRIVPSYWSACASSRLALLETLLSRTDTAGISGAYRRLDAEISDLEIALSSFRTRRNALSPIGRLPPEILVRIFSFDTTPDDGSPTYHLMRITHICRRWRSVAIGCPTLWGCINLAVDRRWAKVMLARAKAAPLSLLVQRSQDKMTEDDVALVVQHFPHIRNLHLLNRLSDDAALISKLHQKLTAPGPLLESFWLGIRDADHEEWLTLPQNIFDGHAPRLRRLRVNNFSYFPWQSPVLSCLVDLSISLDSSPLPSQSHPLDKILDALERMPALRSLLLDSCLPQASDQDGSRIVDLTRLSHCTLFDDICDCSQFLRSIRLHPDTLIEVGVQCSGDHGDDSVDTFLCVLMSNPCASHSSFPRLRFYTDSGNELLVHHNEPFAYSRIDAYRTLPTSPDEDENASLVVYFHLDYELPKYGDTQVVLETFCAMLPDSMDSVRRLDVHTGMVWTVDEWVNILCLAKNLTEIRAASESADTVCDALATVVEWHREKSARVFVCPKLSSLTLLSAILQHSDSYPAEPASLAFRAPQGLEKRRRSGLQLEHLHLDHCYAGIDQVRTNLEVALRRLVGRLTVTAPPRNFPN</sequence>
<keyword evidence="2" id="KW-1185">Reference proteome</keyword>
<organism evidence="1 2">
    <name type="scientific">Artomyces pyxidatus</name>
    <dbReference type="NCBI Taxonomy" id="48021"/>
    <lineage>
        <taxon>Eukaryota</taxon>
        <taxon>Fungi</taxon>
        <taxon>Dikarya</taxon>
        <taxon>Basidiomycota</taxon>
        <taxon>Agaricomycotina</taxon>
        <taxon>Agaricomycetes</taxon>
        <taxon>Russulales</taxon>
        <taxon>Auriscalpiaceae</taxon>
        <taxon>Artomyces</taxon>
    </lineage>
</organism>
<comment type="caution">
    <text evidence="1">The sequence shown here is derived from an EMBL/GenBank/DDBJ whole genome shotgun (WGS) entry which is preliminary data.</text>
</comment>
<proteinExistence type="predicted"/>
<name>A0ACB8SIB4_9AGAM</name>
<gene>
    <name evidence="1" type="ORF">BV25DRAFT_1736719</name>
</gene>
<evidence type="ECO:0000313" key="2">
    <source>
        <dbReference type="Proteomes" id="UP000814140"/>
    </source>
</evidence>
<reference evidence="1" key="2">
    <citation type="journal article" date="2022" name="New Phytol.">
        <title>Evolutionary transition to the ectomycorrhizal habit in the genomes of a hyperdiverse lineage of mushroom-forming fungi.</title>
        <authorList>
            <person name="Looney B."/>
            <person name="Miyauchi S."/>
            <person name="Morin E."/>
            <person name="Drula E."/>
            <person name="Courty P.E."/>
            <person name="Kohler A."/>
            <person name="Kuo A."/>
            <person name="LaButti K."/>
            <person name="Pangilinan J."/>
            <person name="Lipzen A."/>
            <person name="Riley R."/>
            <person name="Andreopoulos W."/>
            <person name="He G."/>
            <person name="Johnson J."/>
            <person name="Nolan M."/>
            <person name="Tritt A."/>
            <person name="Barry K.W."/>
            <person name="Grigoriev I.V."/>
            <person name="Nagy L.G."/>
            <person name="Hibbett D."/>
            <person name="Henrissat B."/>
            <person name="Matheny P.B."/>
            <person name="Labbe J."/>
            <person name="Martin F.M."/>
        </authorList>
    </citation>
    <scope>NUCLEOTIDE SEQUENCE</scope>
    <source>
        <strain evidence="1">HHB10654</strain>
    </source>
</reference>
<evidence type="ECO:0000313" key="1">
    <source>
        <dbReference type="EMBL" id="KAI0055613.1"/>
    </source>
</evidence>
<protein>
    <submittedName>
        <fullName evidence="1">Uncharacterized protein</fullName>
    </submittedName>
</protein>